<feature type="repeat" description="CXXCXGXG motif" evidence="6">
    <location>
        <begin position="200"/>
        <end position="207"/>
    </location>
</feature>
<dbReference type="Gene3D" id="1.10.287.110">
    <property type="entry name" value="DnaJ domain"/>
    <property type="match status" value="1"/>
</dbReference>
<comment type="function">
    <text evidence="6">Participates actively in the response to hyperosmotic and heat shock by preventing the aggregation of stress-denatured proteins and by disaggregating proteins, also in an autonomous, DnaK-independent fashion. Unfolded proteins bind initially to DnaJ; upon interaction with the DnaJ-bound protein, DnaK hydrolyzes its bound ATP, resulting in the formation of a stable complex. GrpE releases ADP from DnaK; ATP binding to DnaK triggers the release of the substrate protein, thus completing the reaction cycle. Several rounds of ATP-dependent interactions between DnaJ, DnaK and GrpE are required for fully efficient folding. Also involved, together with DnaK and GrpE, in the DNA replication of plasmids through activation of initiation proteins.</text>
</comment>
<evidence type="ECO:0000313" key="11">
    <source>
        <dbReference type="Proteomes" id="UP000033866"/>
    </source>
</evidence>
<comment type="similarity">
    <text evidence="6">Belongs to the DnaJ family.</text>
</comment>
<dbReference type="SUPFAM" id="SSF46565">
    <property type="entry name" value="Chaperone J-domain"/>
    <property type="match status" value="1"/>
</dbReference>
<feature type="binding site" evidence="6">
    <location>
        <position position="200"/>
    </location>
    <ligand>
        <name>Zn(2+)</name>
        <dbReference type="ChEBI" id="CHEBI:29105"/>
        <label>2</label>
    </ligand>
</feature>
<dbReference type="InterPro" id="IPR018253">
    <property type="entry name" value="DnaJ_domain_CS"/>
</dbReference>
<dbReference type="EMBL" id="LBPV01000016">
    <property type="protein sequence ID" value="KKP65619.1"/>
    <property type="molecule type" value="Genomic_DNA"/>
</dbReference>
<keyword evidence="6" id="KW-0963">Cytoplasm</keyword>
<dbReference type="GO" id="GO:0031072">
    <property type="term" value="F:heat shock protein binding"/>
    <property type="evidence" value="ECO:0007669"/>
    <property type="project" value="InterPro"/>
</dbReference>
<dbReference type="PROSITE" id="PS51188">
    <property type="entry name" value="ZF_CR"/>
    <property type="match status" value="1"/>
</dbReference>
<dbReference type="GO" id="GO:0008270">
    <property type="term" value="F:zinc ion binding"/>
    <property type="evidence" value="ECO:0007669"/>
    <property type="project" value="UniProtKB-UniRule"/>
</dbReference>
<feature type="repeat" description="CXXCXGXG motif" evidence="6">
    <location>
        <begin position="174"/>
        <end position="181"/>
    </location>
</feature>
<dbReference type="PANTHER" id="PTHR43096:SF10">
    <property type="entry name" value="CHAPERONE PROTEIN DNAJ A6, CHLOROPLASTIC"/>
    <property type="match status" value="1"/>
</dbReference>
<dbReference type="SUPFAM" id="SSF57938">
    <property type="entry name" value="DnaJ/Hsp40 cysteine-rich domain"/>
    <property type="match status" value="1"/>
</dbReference>
<dbReference type="SUPFAM" id="SSF49493">
    <property type="entry name" value="HSP40/DnaJ peptide-binding domain"/>
    <property type="match status" value="2"/>
</dbReference>
<dbReference type="InterPro" id="IPR012724">
    <property type="entry name" value="DnaJ"/>
</dbReference>
<dbReference type="PATRIC" id="fig|1619093.3.peg.205"/>
<evidence type="ECO:0000259" key="9">
    <source>
        <dbReference type="PROSITE" id="PS51188"/>
    </source>
</evidence>
<feature type="binding site" evidence="6">
    <location>
        <position position="203"/>
    </location>
    <ligand>
        <name>Zn(2+)</name>
        <dbReference type="ChEBI" id="CHEBI:29105"/>
        <label>2</label>
    </ligand>
</feature>
<dbReference type="Pfam" id="PF00226">
    <property type="entry name" value="DnaJ"/>
    <property type="match status" value="1"/>
</dbReference>
<dbReference type="Pfam" id="PF01556">
    <property type="entry name" value="DnaJ_C"/>
    <property type="match status" value="1"/>
</dbReference>
<gene>
    <name evidence="6" type="primary">dnaJ</name>
    <name evidence="10" type="ORF">UR61_C0016G0003</name>
</gene>
<feature type="binding site" evidence="6">
    <location>
        <position position="174"/>
    </location>
    <ligand>
        <name>Zn(2+)</name>
        <dbReference type="ChEBI" id="CHEBI:29105"/>
        <label>2</label>
    </ligand>
</feature>
<dbReference type="PRINTS" id="PR00625">
    <property type="entry name" value="JDOMAIN"/>
</dbReference>
<feature type="zinc finger region" description="CR-type" evidence="7">
    <location>
        <begin position="145"/>
        <end position="226"/>
    </location>
</feature>
<dbReference type="InterPro" id="IPR001623">
    <property type="entry name" value="DnaJ_domain"/>
</dbReference>
<feature type="binding site" evidence="6">
    <location>
        <position position="161"/>
    </location>
    <ligand>
        <name>Zn(2+)</name>
        <dbReference type="ChEBI" id="CHEBI:29105"/>
        <label>1</label>
    </ligand>
</feature>
<dbReference type="CDD" id="cd10747">
    <property type="entry name" value="DnaJ_C"/>
    <property type="match status" value="1"/>
</dbReference>
<dbReference type="GO" id="GO:0005524">
    <property type="term" value="F:ATP binding"/>
    <property type="evidence" value="ECO:0007669"/>
    <property type="project" value="InterPro"/>
</dbReference>
<dbReference type="InterPro" id="IPR036410">
    <property type="entry name" value="HSP_DnaJ_Cys-rich_dom_sf"/>
</dbReference>
<dbReference type="Gene3D" id="2.10.230.10">
    <property type="entry name" value="Heat shock protein DnaJ, cysteine-rich domain"/>
    <property type="match status" value="1"/>
</dbReference>
<dbReference type="AlphaFoldDB" id="A0A0G0B8E8"/>
<comment type="caution">
    <text evidence="10">The sequence shown here is derived from an EMBL/GenBank/DDBJ whole genome shotgun (WGS) entry which is preliminary data.</text>
</comment>
<dbReference type="FunFam" id="2.60.260.20:FF:000005">
    <property type="entry name" value="Chaperone protein dnaJ 1, mitochondrial"/>
    <property type="match status" value="1"/>
</dbReference>
<reference evidence="10 11" key="1">
    <citation type="journal article" date="2015" name="Nature">
        <title>rRNA introns, odd ribosomes, and small enigmatic genomes across a large radiation of phyla.</title>
        <authorList>
            <person name="Brown C.T."/>
            <person name="Hug L.A."/>
            <person name="Thomas B.C."/>
            <person name="Sharon I."/>
            <person name="Castelle C.J."/>
            <person name="Singh A."/>
            <person name="Wilkins M.J."/>
            <person name="Williams K.H."/>
            <person name="Banfield J.F."/>
        </authorList>
    </citation>
    <scope>NUCLEOTIDE SEQUENCE [LARGE SCALE GENOMIC DNA]</scope>
</reference>
<dbReference type="CDD" id="cd10719">
    <property type="entry name" value="DnaJ_zf"/>
    <property type="match status" value="1"/>
</dbReference>
<dbReference type="InterPro" id="IPR001305">
    <property type="entry name" value="HSP_DnaJ_Cys-rich_dom"/>
</dbReference>
<dbReference type="InterPro" id="IPR002939">
    <property type="entry name" value="DnaJ_C"/>
</dbReference>
<evidence type="ECO:0000256" key="4">
    <source>
        <dbReference type="ARBA" id="ARBA00022833"/>
    </source>
</evidence>
<dbReference type="FunFam" id="2.10.230.10:FF:000001">
    <property type="entry name" value="DnaJ subfamily A member 2"/>
    <property type="match status" value="1"/>
</dbReference>
<comment type="subunit">
    <text evidence="6">Homodimer.</text>
</comment>
<feature type="binding site" evidence="6">
    <location>
        <position position="177"/>
    </location>
    <ligand>
        <name>Zn(2+)</name>
        <dbReference type="ChEBI" id="CHEBI:29105"/>
        <label>2</label>
    </ligand>
</feature>
<dbReference type="NCBIfam" id="NF008035">
    <property type="entry name" value="PRK10767.1"/>
    <property type="match status" value="1"/>
</dbReference>
<organism evidence="10 11">
    <name type="scientific">candidate division WS6 bacterium GW2011_GWE1_34_7</name>
    <dbReference type="NCBI Taxonomy" id="1619093"/>
    <lineage>
        <taxon>Bacteria</taxon>
        <taxon>Candidatus Dojkabacteria</taxon>
    </lineage>
</organism>
<dbReference type="CDD" id="cd06257">
    <property type="entry name" value="DnaJ"/>
    <property type="match status" value="1"/>
</dbReference>
<keyword evidence="6" id="KW-0346">Stress response</keyword>
<dbReference type="Pfam" id="PF00684">
    <property type="entry name" value="DnaJ_CXXCXGXG"/>
    <property type="match status" value="1"/>
</dbReference>
<dbReference type="PROSITE" id="PS50076">
    <property type="entry name" value="DNAJ_2"/>
    <property type="match status" value="1"/>
</dbReference>
<comment type="cofactor">
    <cofactor evidence="6">
        <name>Zn(2+)</name>
        <dbReference type="ChEBI" id="CHEBI:29105"/>
    </cofactor>
    <text evidence="6">Binds 2 Zn(2+) ions per monomer.</text>
</comment>
<accession>A0A0G0B8E8</accession>
<keyword evidence="6" id="KW-0235">DNA replication</keyword>
<dbReference type="SMART" id="SM00271">
    <property type="entry name" value="DnaJ"/>
    <property type="match status" value="1"/>
</dbReference>
<feature type="binding site" evidence="6">
    <location>
        <position position="158"/>
    </location>
    <ligand>
        <name>Zn(2+)</name>
        <dbReference type="ChEBI" id="CHEBI:29105"/>
        <label>1</label>
    </ligand>
</feature>
<evidence type="ECO:0000256" key="7">
    <source>
        <dbReference type="PROSITE-ProRule" id="PRU00546"/>
    </source>
</evidence>
<dbReference type="PANTHER" id="PTHR43096">
    <property type="entry name" value="DNAJ HOMOLOG 1, MITOCHONDRIAL-RELATED"/>
    <property type="match status" value="1"/>
</dbReference>
<keyword evidence="2 6" id="KW-0677">Repeat</keyword>
<feature type="binding site" evidence="6">
    <location>
        <position position="214"/>
    </location>
    <ligand>
        <name>Zn(2+)</name>
        <dbReference type="ChEBI" id="CHEBI:29105"/>
        <label>1</label>
    </ligand>
</feature>
<dbReference type="GO" id="GO:0005737">
    <property type="term" value="C:cytoplasm"/>
    <property type="evidence" value="ECO:0007669"/>
    <property type="project" value="UniProtKB-SubCell"/>
</dbReference>
<evidence type="ECO:0000256" key="1">
    <source>
        <dbReference type="ARBA" id="ARBA00022723"/>
    </source>
</evidence>
<proteinExistence type="inferred from homology"/>
<dbReference type="FunFam" id="1.10.287.110:FF:000034">
    <property type="entry name" value="Chaperone protein DnaJ"/>
    <property type="match status" value="1"/>
</dbReference>
<keyword evidence="1 6" id="KW-0479">Metal-binding</keyword>
<feature type="binding site" evidence="6">
    <location>
        <position position="217"/>
    </location>
    <ligand>
        <name>Zn(2+)</name>
        <dbReference type="ChEBI" id="CHEBI:29105"/>
        <label>1</label>
    </ligand>
</feature>
<evidence type="ECO:0000256" key="5">
    <source>
        <dbReference type="ARBA" id="ARBA00023186"/>
    </source>
</evidence>
<dbReference type="GO" id="GO:0006260">
    <property type="term" value="P:DNA replication"/>
    <property type="evidence" value="ECO:0007669"/>
    <property type="project" value="UniProtKB-KW"/>
</dbReference>
<keyword evidence="3 6" id="KW-0863">Zinc-finger</keyword>
<dbReference type="InterPro" id="IPR036869">
    <property type="entry name" value="J_dom_sf"/>
</dbReference>
<dbReference type="HAMAP" id="MF_01152">
    <property type="entry name" value="DnaJ"/>
    <property type="match status" value="1"/>
</dbReference>
<evidence type="ECO:0000256" key="2">
    <source>
        <dbReference type="ARBA" id="ARBA00022737"/>
    </source>
</evidence>
<dbReference type="InterPro" id="IPR008971">
    <property type="entry name" value="HSP40/DnaJ_pept-bd"/>
</dbReference>
<dbReference type="GO" id="GO:0051082">
    <property type="term" value="F:unfolded protein binding"/>
    <property type="evidence" value="ECO:0007669"/>
    <property type="project" value="UniProtKB-UniRule"/>
</dbReference>
<dbReference type="NCBIfam" id="TIGR02349">
    <property type="entry name" value="DnaJ_bact"/>
    <property type="match status" value="1"/>
</dbReference>
<evidence type="ECO:0000256" key="3">
    <source>
        <dbReference type="ARBA" id="ARBA00022771"/>
    </source>
</evidence>
<feature type="repeat" description="CXXCXGXG motif" evidence="6">
    <location>
        <begin position="158"/>
        <end position="165"/>
    </location>
</feature>
<dbReference type="PROSITE" id="PS00636">
    <property type="entry name" value="DNAJ_1"/>
    <property type="match status" value="1"/>
</dbReference>
<keyword evidence="4 6" id="KW-0862">Zinc</keyword>
<keyword evidence="5 6" id="KW-0143">Chaperone</keyword>
<evidence type="ECO:0000256" key="6">
    <source>
        <dbReference type="HAMAP-Rule" id="MF_01152"/>
    </source>
</evidence>
<dbReference type="Gene3D" id="2.60.260.20">
    <property type="entry name" value="Urease metallochaperone UreE, N-terminal domain"/>
    <property type="match status" value="2"/>
</dbReference>
<feature type="repeat" description="CXXCXGXG motif" evidence="6">
    <location>
        <begin position="214"/>
        <end position="221"/>
    </location>
</feature>
<evidence type="ECO:0000313" key="10">
    <source>
        <dbReference type="EMBL" id="KKP65619.1"/>
    </source>
</evidence>
<comment type="domain">
    <text evidence="6">The J domain is necessary and sufficient to stimulate DnaK ATPase activity. Zinc center 1 plays an important role in the autonomous, DnaK-independent chaperone activity of DnaJ. Zinc center 2 is essential for interaction with DnaK and for DnaJ activity.</text>
</comment>
<protein>
    <recommendedName>
        <fullName evidence="6">Chaperone protein DnaJ</fullName>
    </recommendedName>
</protein>
<dbReference type="GO" id="GO:0009408">
    <property type="term" value="P:response to heat"/>
    <property type="evidence" value="ECO:0007669"/>
    <property type="project" value="InterPro"/>
</dbReference>
<dbReference type="GO" id="GO:0042026">
    <property type="term" value="P:protein refolding"/>
    <property type="evidence" value="ECO:0007669"/>
    <property type="project" value="TreeGrafter"/>
</dbReference>
<name>A0A0G0B8E8_9BACT</name>
<comment type="subcellular location">
    <subcellularLocation>
        <location evidence="6">Cytoplasm</location>
    </subcellularLocation>
</comment>
<evidence type="ECO:0000259" key="8">
    <source>
        <dbReference type="PROSITE" id="PS50076"/>
    </source>
</evidence>
<feature type="domain" description="J" evidence="8">
    <location>
        <begin position="5"/>
        <end position="69"/>
    </location>
</feature>
<feature type="domain" description="CR-type" evidence="9">
    <location>
        <begin position="145"/>
        <end position="226"/>
    </location>
</feature>
<sequence>MEKRDYYEILGVTKDSKKEDIKKAYRKLVKKYHPDVNKEDGAEGKFKEVQEAYEVLSDDTKRKAYDQYGHAGTQGFDPRSGNGGGYEYSYGGAPFDMGDIFNTFFSGGNDFGFDFGFGQQGQKRTLRGEDLRYRMKFKFEEAMKGGDYSVRIERNVKCSNCEGSGSETGKRKTCDVCKGSGRERRVQNSFLGQISVMAQCSRCQGIGTVPEKVCSKCNGTGLESKSKNVKIKIPAGAYDGMVLRFKEGGNASLDGQYGDLYIEIEVEPSEKFDRRGNDLYSVENISAPIAVLGGQIHVETIQEDVKLKIPSGTQPGTIFRIKGEGAPILGKEGKRGDLYVRIDVEIPKRLSRKEKETWERLSNM</sequence>
<dbReference type="Proteomes" id="UP000033866">
    <property type="component" value="Unassembled WGS sequence"/>
</dbReference>